<evidence type="ECO:0000313" key="3">
    <source>
        <dbReference type="EMBL" id="MDO6414447.1"/>
    </source>
</evidence>
<keyword evidence="1" id="KW-1133">Transmembrane helix</keyword>
<feature type="transmembrane region" description="Helical" evidence="1">
    <location>
        <begin position="76"/>
        <end position="98"/>
    </location>
</feature>
<feature type="transmembrane region" description="Helical" evidence="1">
    <location>
        <begin position="110"/>
        <end position="132"/>
    </location>
</feature>
<accession>A0ABT8Y8Z3</accession>
<keyword evidence="1" id="KW-0472">Membrane</keyword>
<feature type="transmembrane region" description="Helical" evidence="1">
    <location>
        <begin position="12"/>
        <end position="32"/>
    </location>
</feature>
<feature type="transmembrane region" description="Helical" evidence="1">
    <location>
        <begin position="44"/>
        <end position="64"/>
    </location>
</feature>
<reference evidence="3" key="1">
    <citation type="submission" date="2023-07" db="EMBL/GenBank/DDBJ databases">
        <authorList>
            <person name="Kim M."/>
        </authorList>
    </citation>
    <scope>NUCLEOTIDE SEQUENCE</scope>
    <source>
        <strain evidence="3">BIUV-7</strain>
    </source>
</reference>
<dbReference type="InterPro" id="IPR004691">
    <property type="entry name" value="Mal/Na_symporter_MadM"/>
</dbReference>
<dbReference type="NCBIfam" id="TIGR00808">
    <property type="entry name" value="malonate_madM"/>
    <property type="match status" value="1"/>
</dbReference>
<feature type="domain" description="Malonate/sodium symporter MadM subunit N-terminal" evidence="2">
    <location>
        <begin position="10"/>
        <end position="256"/>
    </location>
</feature>
<dbReference type="InterPro" id="IPR018402">
    <property type="entry name" value="Mal/Na_symporter_MadM_N"/>
</dbReference>
<protein>
    <submittedName>
        <fullName evidence="3">Malonate transporter subunit MadM</fullName>
    </submittedName>
</protein>
<name>A0ABT8Y8Z3_9SPHN</name>
<dbReference type="Proteomes" id="UP001169764">
    <property type="component" value="Unassembled WGS sequence"/>
</dbReference>
<evidence type="ECO:0000259" key="2">
    <source>
        <dbReference type="Pfam" id="PF03818"/>
    </source>
</evidence>
<feature type="transmembrane region" description="Helical" evidence="1">
    <location>
        <begin position="139"/>
        <end position="162"/>
    </location>
</feature>
<gene>
    <name evidence="3" type="primary">madM</name>
    <name evidence="3" type="ORF">Q4F19_08655</name>
</gene>
<keyword evidence="4" id="KW-1185">Reference proteome</keyword>
<dbReference type="EMBL" id="JAUOTP010000003">
    <property type="protein sequence ID" value="MDO6414447.1"/>
    <property type="molecule type" value="Genomic_DNA"/>
</dbReference>
<dbReference type="RefSeq" id="WP_303541608.1">
    <property type="nucleotide sequence ID" value="NZ_JAUOTP010000003.1"/>
</dbReference>
<evidence type="ECO:0000313" key="4">
    <source>
        <dbReference type="Proteomes" id="UP001169764"/>
    </source>
</evidence>
<dbReference type="Pfam" id="PF03818">
    <property type="entry name" value="MadM"/>
    <property type="match status" value="1"/>
</dbReference>
<proteinExistence type="predicted"/>
<feature type="transmembrane region" description="Helical" evidence="1">
    <location>
        <begin position="168"/>
        <end position="194"/>
    </location>
</feature>
<keyword evidence="1" id="KW-0812">Transmembrane</keyword>
<sequence length="259" mass="26113">MIDAGLDRIAHLLDGEALLIAFALVGLIMWVSNFLSTRLTAGRVHGSAIAIVLGLALAFWGGAATGGHKGVADLPFLSGIGLMGGAMLRDFAIVATAFEVDVARAKRAGAIGSVALILGTVLPFFFGAALAWAFGYRDAVSISTIGAGAVTYIVGPITGAAIGAGSAVIALSIATGVVKAILVMVFTPIVAPLIRLDSPRAAMIFGGMMGTVSGVSAGLAATDRRLVPYGALTATFHTGLGCLLAPSILYFIVRAMLGA</sequence>
<comment type="caution">
    <text evidence="3">The sequence shown here is derived from an EMBL/GenBank/DDBJ whole genome shotgun (WGS) entry which is preliminary data.</text>
</comment>
<organism evidence="3 4">
    <name type="scientific">Sphingomonas natans</name>
    <dbReference type="NCBI Taxonomy" id="3063330"/>
    <lineage>
        <taxon>Bacteria</taxon>
        <taxon>Pseudomonadati</taxon>
        <taxon>Pseudomonadota</taxon>
        <taxon>Alphaproteobacteria</taxon>
        <taxon>Sphingomonadales</taxon>
        <taxon>Sphingomonadaceae</taxon>
        <taxon>Sphingomonas</taxon>
    </lineage>
</organism>
<feature type="transmembrane region" description="Helical" evidence="1">
    <location>
        <begin position="201"/>
        <end position="221"/>
    </location>
</feature>
<evidence type="ECO:0000256" key="1">
    <source>
        <dbReference type="SAM" id="Phobius"/>
    </source>
</evidence>
<feature type="transmembrane region" description="Helical" evidence="1">
    <location>
        <begin position="227"/>
        <end position="253"/>
    </location>
</feature>